<dbReference type="InterPro" id="IPR039781">
    <property type="entry name" value="Rad21/Rec8-like"/>
</dbReference>
<dbReference type="InterPro" id="IPR036249">
    <property type="entry name" value="Thioredoxin-like_sf"/>
</dbReference>
<dbReference type="EMBL" id="AWWV01016305">
    <property type="protein sequence ID" value="OMO50036.1"/>
    <property type="molecule type" value="Genomic_DNA"/>
</dbReference>
<dbReference type="CDD" id="cd21793">
    <property type="entry name" value="Rad21_Rec8_M_AtSYN1-like"/>
    <property type="match status" value="1"/>
</dbReference>
<dbReference type="SUPFAM" id="SSF52833">
    <property type="entry name" value="Thioredoxin-like"/>
    <property type="match status" value="1"/>
</dbReference>
<dbReference type="Gene3D" id="1.10.10.580">
    <property type="entry name" value="Structural maintenance of chromosome 1. Chain E"/>
    <property type="match status" value="1"/>
</dbReference>
<protein>
    <submittedName>
        <fullName evidence="8">Glutaredoxin</fullName>
    </submittedName>
</protein>
<evidence type="ECO:0000256" key="1">
    <source>
        <dbReference type="ARBA" id="ARBA00004123"/>
    </source>
</evidence>
<dbReference type="InterPro" id="IPR006910">
    <property type="entry name" value="Rad21_Rec8_N"/>
</dbReference>
<feature type="region of interest" description="Disordered" evidence="4">
    <location>
        <begin position="246"/>
        <end position="269"/>
    </location>
</feature>
<dbReference type="Pfam" id="PF04825">
    <property type="entry name" value="Rad21_Rec8_N"/>
    <property type="match status" value="1"/>
</dbReference>
<evidence type="ECO:0000259" key="7">
    <source>
        <dbReference type="Pfam" id="PF04825"/>
    </source>
</evidence>
<dbReference type="Gene3D" id="3.40.30.10">
    <property type="entry name" value="Glutaredoxin"/>
    <property type="match status" value="1"/>
</dbReference>
<comment type="caution">
    <text evidence="8">The sequence shown here is derived from an EMBL/GenBank/DDBJ whole genome shotgun (WGS) entry which is preliminary data.</text>
</comment>
<comment type="subcellular location">
    <subcellularLocation>
        <location evidence="1">Nucleus</location>
    </subcellularLocation>
</comment>
<dbReference type="PROSITE" id="PS51354">
    <property type="entry name" value="GLUTAREDOXIN_2"/>
    <property type="match status" value="1"/>
</dbReference>
<dbReference type="Pfam" id="PF04824">
    <property type="entry name" value="Rad21_Rec8"/>
    <property type="match status" value="1"/>
</dbReference>
<evidence type="ECO:0000259" key="6">
    <source>
        <dbReference type="Pfam" id="PF04824"/>
    </source>
</evidence>
<dbReference type="Pfam" id="PF23733">
    <property type="entry name" value="GRXCR1-2_C"/>
    <property type="match status" value="1"/>
</dbReference>
<dbReference type="CDD" id="cd03031">
    <property type="entry name" value="GRX_GRX_like"/>
    <property type="match status" value="1"/>
</dbReference>
<dbReference type="InterPro" id="IPR006909">
    <property type="entry name" value="Rad21/Rec8_C_eu"/>
</dbReference>
<feature type="domain" description="Rad21/Rec8-like protein N-terminal" evidence="7">
    <location>
        <begin position="1"/>
        <end position="104"/>
    </location>
</feature>
<dbReference type="InterPro" id="IPR002109">
    <property type="entry name" value="Glutaredoxin"/>
</dbReference>
<dbReference type="GO" id="GO:0005634">
    <property type="term" value="C:nucleus"/>
    <property type="evidence" value="ECO:0007669"/>
    <property type="project" value="UniProtKB-SubCell"/>
</dbReference>
<evidence type="ECO:0000313" key="8">
    <source>
        <dbReference type="EMBL" id="OMO50036.1"/>
    </source>
</evidence>
<dbReference type="Proteomes" id="UP000188268">
    <property type="component" value="Unassembled WGS sequence"/>
</dbReference>
<feature type="region of interest" description="Disordered" evidence="4">
    <location>
        <begin position="209"/>
        <end position="228"/>
    </location>
</feature>
<evidence type="ECO:0000256" key="3">
    <source>
        <dbReference type="ARBA" id="ARBA00023242"/>
    </source>
</evidence>
<keyword evidence="9" id="KW-1185">Reference proteome</keyword>
<dbReference type="PANTHER" id="PTHR12585:SF64">
    <property type="entry name" value="SISTER CHROMATID COHESION 1 PROTEIN 1"/>
    <property type="match status" value="1"/>
</dbReference>
<dbReference type="GO" id="GO:0008278">
    <property type="term" value="C:cohesin complex"/>
    <property type="evidence" value="ECO:0007669"/>
    <property type="project" value="InterPro"/>
</dbReference>
<evidence type="ECO:0000313" key="9">
    <source>
        <dbReference type="Proteomes" id="UP000188268"/>
    </source>
</evidence>
<gene>
    <name evidence="8" type="ORF">CCACVL1_30671</name>
</gene>
<dbReference type="OrthoDB" id="10071381at2759"/>
<dbReference type="PANTHER" id="PTHR12585">
    <property type="entry name" value="SCC1 / RAD21 FAMILY MEMBER"/>
    <property type="match status" value="1"/>
</dbReference>
<organism evidence="8 9">
    <name type="scientific">Corchorus capsularis</name>
    <name type="common">Jute</name>
    <dbReference type="NCBI Taxonomy" id="210143"/>
    <lineage>
        <taxon>Eukaryota</taxon>
        <taxon>Viridiplantae</taxon>
        <taxon>Streptophyta</taxon>
        <taxon>Embryophyta</taxon>
        <taxon>Tracheophyta</taxon>
        <taxon>Spermatophyta</taxon>
        <taxon>Magnoliopsida</taxon>
        <taxon>eudicotyledons</taxon>
        <taxon>Gunneridae</taxon>
        <taxon>Pentapetalae</taxon>
        <taxon>rosids</taxon>
        <taxon>malvids</taxon>
        <taxon>Malvales</taxon>
        <taxon>Malvaceae</taxon>
        <taxon>Grewioideae</taxon>
        <taxon>Apeibeae</taxon>
        <taxon>Corchorus</taxon>
    </lineage>
</organism>
<proteinExistence type="inferred from homology"/>
<evidence type="ECO:0000256" key="2">
    <source>
        <dbReference type="ARBA" id="ARBA00009870"/>
    </source>
</evidence>
<dbReference type="Pfam" id="PF00462">
    <property type="entry name" value="Glutaredoxin"/>
    <property type="match status" value="1"/>
</dbReference>
<dbReference type="STRING" id="210143.A0A1R3FW92"/>
<dbReference type="GO" id="GO:0051754">
    <property type="term" value="P:meiotic sister chromatid cohesion, centromeric"/>
    <property type="evidence" value="ECO:0007669"/>
    <property type="project" value="TreeGrafter"/>
</dbReference>
<comment type="similarity">
    <text evidence="2">Belongs to the rad21 family.</text>
</comment>
<sequence length="826" mass="93043">MFYSRELLARKASLGQIWLLGTKQAKLDRRKANKLDVARLCEEILNPPVPMALRLTSILMGGVVILYEKKVVMLHDDANQLLINLRNAWKEINEATLLPKNKAKAGRRSITLPEFEDTNLGEPEDEEIPMGFQQNNFNMRLDQIDDCYVFLDPMADNLTHDHNQADDNDITLCDSFQPNTEFRNQFERFEEGGEETQQNTFEEHIEIPTAPIPSPAQENGPQRDEDIPEQHPEDLFMKQDQFDQQPNLNKAARQDQQRQGPVKRKARSKRIIIEEQTVISSAEMQSRLKDTSDIRGRLSRQRRCTNMLSTSKIPKLMELPSTVLMDDIFMKGNQEIPYPPQLLELWKNSTQPDHDSPTARTSQPQPPEPEEFPPERVHDDYPMNYSFDDHHSGVGSSCIEERELQRTVMKTVTPPVGPSQSVIPGNSGDAGRYSGSSASGDGVPANRVEVNIGRVGSRKSNVPSSSRNSTSSLEPVFEAEALHEIDPILKLSKPQNLTPDFELLVETQLTMETPQNDPPDIMTENIRKHMKTHFETPGAPQVESLNNLAAGLNRKGAAQLFYQTCVLASLQVLKVEQAEPFGDILISRGAKMANSIPKSPSHFHSSSFKDINTILKEEEEDSRFHPQSPKRPSIFHRVKLSTSVLRAWAHRHAPLPPSPPPPVTLPNADQRVVVYLTSLRVVRKTYEDCKAVRSILRGFRVPIDERDLSLDSDFLDELQELIGKRSFTLPMVFIGGRYIGGAEEIRQLHECGELKKLISGLPLLVGSNVCDLCEGLRFVVCPKCNGSHKIYSEKSGFRSCNACNVNGLIRCPSCIPSHNRVTYSYS</sequence>
<accession>A0A1R3FW92</accession>
<feature type="domain" description="Glutaredoxin" evidence="5">
    <location>
        <begin position="673"/>
        <end position="739"/>
    </location>
</feature>
<feature type="region of interest" description="Disordered" evidence="4">
    <location>
        <begin position="412"/>
        <end position="445"/>
    </location>
</feature>
<dbReference type="GO" id="GO:0003682">
    <property type="term" value="F:chromatin binding"/>
    <property type="evidence" value="ECO:0007669"/>
    <property type="project" value="TreeGrafter"/>
</dbReference>
<name>A0A1R3FW92_COCAP</name>
<evidence type="ECO:0000256" key="4">
    <source>
        <dbReference type="SAM" id="MobiDB-lite"/>
    </source>
</evidence>
<feature type="compositionally biased region" description="Basic and acidic residues" evidence="4">
    <location>
        <begin position="373"/>
        <end position="392"/>
    </location>
</feature>
<dbReference type="InterPro" id="IPR023093">
    <property type="entry name" value="ScpA-like_C"/>
</dbReference>
<feature type="domain" description="Rad21/Rec8-like protein C-terminal eukaryotic" evidence="6">
    <location>
        <begin position="539"/>
        <end position="592"/>
    </location>
</feature>
<evidence type="ECO:0000259" key="5">
    <source>
        <dbReference type="Pfam" id="PF00462"/>
    </source>
</evidence>
<dbReference type="InterPro" id="IPR036390">
    <property type="entry name" value="WH_DNA-bd_sf"/>
</dbReference>
<dbReference type="AlphaFoldDB" id="A0A1R3FW92"/>
<dbReference type="OMA" id="THDFIKV"/>
<dbReference type="Gramene" id="OMO50036">
    <property type="protein sequence ID" value="OMO50036"/>
    <property type="gene ID" value="CCACVL1_30671"/>
</dbReference>
<dbReference type="SUPFAM" id="SSF46785">
    <property type="entry name" value="Winged helix' DNA-binding domain"/>
    <property type="match status" value="1"/>
</dbReference>
<reference evidence="8 9" key="1">
    <citation type="submission" date="2013-09" db="EMBL/GenBank/DDBJ databases">
        <title>Corchorus capsularis genome sequencing.</title>
        <authorList>
            <person name="Alam M."/>
            <person name="Haque M.S."/>
            <person name="Islam M.S."/>
            <person name="Emdad E.M."/>
            <person name="Islam M.M."/>
            <person name="Ahmed B."/>
            <person name="Halim A."/>
            <person name="Hossen Q.M.M."/>
            <person name="Hossain M.Z."/>
            <person name="Ahmed R."/>
            <person name="Khan M.M."/>
            <person name="Islam R."/>
            <person name="Rashid M.M."/>
            <person name="Khan S.A."/>
            <person name="Rahman M.S."/>
            <person name="Alam M."/>
        </authorList>
    </citation>
    <scope>NUCLEOTIDE SEQUENCE [LARGE SCALE GENOMIC DNA]</scope>
    <source>
        <strain evidence="9">cv. CVL-1</strain>
        <tissue evidence="8">Whole seedling</tissue>
    </source>
</reference>
<feature type="region of interest" description="Disordered" evidence="4">
    <location>
        <begin position="347"/>
        <end position="395"/>
    </location>
</feature>
<keyword evidence="3" id="KW-0539">Nucleus</keyword>